<dbReference type="InterPro" id="IPR000014">
    <property type="entry name" value="PAS"/>
</dbReference>
<dbReference type="PROSITE" id="PS51746">
    <property type="entry name" value="PPM_2"/>
    <property type="match status" value="1"/>
</dbReference>
<dbReference type="InterPro" id="IPR036457">
    <property type="entry name" value="PPM-type-like_dom_sf"/>
</dbReference>
<dbReference type="InterPro" id="IPR052016">
    <property type="entry name" value="Bact_Sigma-Reg"/>
</dbReference>
<protein>
    <submittedName>
        <fullName evidence="4">Protein phosphatase</fullName>
    </submittedName>
</protein>
<dbReference type="SMART" id="SM00091">
    <property type="entry name" value="PAS"/>
    <property type="match status" value="1"/>
</dbReference>
<keyword evidence="2" id="KW-0175">Coiled coil</keyword>
<dbReference type="Gene3D" id="3.30.450.20">
    <property type="entry name" value="PAS domain"/>
    <property type="match status" value="1"/>
</dbReference>
<dbReference type="Gene3D" id="3.60.40.10">
    <property type="entry name" value="PPM-type phosphatase domain"/>
    <property type="match status" value="1"/>
</dbReference>
<dbReference type="PANTHER" id="PTHR43156:SF2">
    <property type="entry name" value="STAGE II SPORULATION PROTEIN E"/>
    <property type="match status" value="1"/>
</dbReference>
<dbReference type="PANTHER" id="PTHR43156">
    <property type="entry name" value="STAGE II SPORULATION PROTEIN E-RELATED"/>
    <property type="match status" value="1"/>
</dbReference>
<evidence type="ECO:0000259" key="3">
    <source>
        <dbReference type="PROSITE" id="PS51746"/>
    </source>
</evidence>
<dbReference type="GO" id="GO:0016791">
    <property type="term" value="F:phosphatase activity"/>
    <property type="evidence" value="ECO:0007669"/>
    <property type="project" value="TreeGrafter"/>
</dbReference>
<organism evidence="4 5">
    <name type="scientific">Streptomyces bungoensis</name>
    <dbReference type="NCBI Taxonomy" id="285568"/>
    <lineage>
        <taxon>Bacteria</taxon>
        <taxon>Bacillati</taxon>
        <taxon>Actinomycetota</taxon>
        <taxon>Actinomycetes</taxon>
        <taxon>Kitasatosporales</taxon>
        <taxon>Streptomycetaceae</taxon>
        <taxon>Streptomyces</taxon>
    </lineage>
</organism>
<keyword evidence="5" id="KW-1185">Reference proteome</keyword>
<comment type="caution">
    <text evidence="4">The sequence shown here is derived from an EMBL/GenBank/DDBJ whole genome shotgun (WGS) entry which is preliminary data.</text>
</comment>
<dbReference type="InterPro" id="IPR001932">
    <property type="entry name" value="PPM-type_phosphatase-like_dom"/>
</dbReference>
<reference evidence="4 5" key="1">
    <citation type="submission" date="2015-10" db="EMBL/GenBank/DDBJ databases">
        <title>Draft genome sequence of Streptomyces bungoensis DSM 41781, type strain for the species Streptomyces bungoensis.</title>
        <authorList>
            <person name="Ruckert C."/>
            <person name="Winkler A."/>
            <person name="Kalinowski J."/>
            <person name="Kampfer P."/>
            <person name="Glaeser S."/>
        </authorList>
    </citation>
    <scope>NUCLEOTIDE SEQUENCE [LARGE SCALE GENOMIC DNA]</scope>
    <source>
        <strain evidence="4 5">DSM 41781</strain>
    </source>
</reference>
<evidence type="ECO:0000313" key="5">
    <source>
        <dbReference type="Proteomes" id="UP000053024"/>
    </source>
</evidence>
<evidence type="ECO:0000313" key="4">
    <source>
        <dbReference type="EMBL" id="KUN89915.1"/>
    </source>
</evidence>
<dbReference type="SMART" id="SM00331">
    <property type="entry name" value="PP2C_SIG"/>
    <property type="match status" value="1"/>
</dbReference>
<dbReference type="Pfam" id="PF08448">
    <property type="entry name" value="PAS_4"/>
    <property type="match status" value="1"/>
</dbReference>
<dbReference type="CDD" id="cd00130">
    <property type="entry name" value="PAS"/>
    <property type="match status" value="1"/>
</dbReference>
<dbReference type="STRING" id="285568.AQJ66_02285"/>
<dbReference type="Proteomes" id="UP000053024">
    <property type="component" value="Unassembled WGS sequence"/>
</dbReference>
<proteinExistence type="predicted"/>
<keyword evidence="1" id="KW-0378">Hydrolase</keyword>
<dbReference type="EMBL" id="LMWX01000003">
    <property type="protein sequence ID" value="KUN89915.1"/>
    <property type="molecule type" value="Genomic_DNA"/>
</dbReference>
<name>A0A101TCG3_9ACTN</name>
<gene>
    <name evidence="4" type="ORF">AQJ66_02285</name>
</gene>
<dbReference type="SUPFAM" id="SSF55785">
    <property type="entry name" value="PYP-like sensor domain (PAS domain)"/>
    <property type="match status" value="1"/>
</dbReference>
<dbReference type="InterPro" id="IPR035965">
    <property type="entry name" value="PAS-like_dom_sf"/>
</dbReference>
<evidence type="ECO:0000256" key="2">
    <source>
        <dbReference type="SAM" id="Coils"/>
    </source>
</evidence>
<feature type="coiled-coil region" evidence="2">
    <location>
        <begin position="156"/>
        <end position="190"/>
    </location>
</feature>
<dbReference type="InterPro" id="IPR013656">
    <property type="entry name" value="PAS_4"/>
</dbReference>
<sequence>MRVTPKINYPGVFAALPSPCLVLGTDLVIADANPAFCEVTGRSRAELLGQYLFDTFPDNPADPEADGVETLKASLHRVLASGHTDHMALQKYDIPVSGNPEVFKERWWTAINVPVLGADGKVAWVIHRSEDMTDVVRARRTTHQPAVSPGREAAMEAELYARARQLQRLNEELRQAHARERRVAVALQEAMLQSPDLARHPNIAVRYLPATGSLNVCGDWYDAVDLPADRFTVAVGDVVGHGLVAATVMGRLRSALSAATRTVHGPAQALEVLGLYARSVEGALAATAVQVLVDCHSQLLIYSSAGHPPPVLLHPDGTCELLDQATDPPLGARPEHVPRPQANATYMSGDTLILYTDGLIERRDEDIDTGLTRLTSTLATCTDFGAEHLADALLARLDVASGADDDIAIVVVRLDRTTRPY</sequence>
<dbReference type="Pfam" id="PF07228">
    <property type="entry name" value="SpoIIE"/>
    <property type="match status" value="1"/>
</dbReference>
<evidence type="ECO:0000256" key="1">
    <source>
        <dbReference type="ARBA" id="ARBA00022801"/>
    </source>
</evidence>
<dbReference type="AlphaFoldDB" id="A0A101TCG3"/>
<feature type="domain" description="PPM-type phosphatase" evidence="3">
    <location>
        <begin position="202"/>
        <end position="414"/>
    </location>
</feature>
<dbReference type="SUPFAM" id="SSF81606">
    <property type="entry name" value="PP2C-like"/>
    <property type="match status" value="1"/>
</dbReference>
<accession>A0A101TCG3</accession>